<feature type="transmembrane region" description="Helical" evidence="6">
    <location>
        <begin position="43"/>
        <end position="63"/>
    </location>
</feature>
<keyword evidence="8" id="KW-1185">Reference proteome</keyword>
<feature type="transmembrane region" description="Helical" evidence="6">
    <location>
        <begin position="284"/>
        <end position="308"/>
    </location>
</feature>
<name>A0A9W6LME9_9FUSO</name>
<keyword evidence="3 6" id="KW-0812">Transmembrane</keyword>
<feature type="transmembrane region" description="Helical" evidence="6">
    <location>
        <begin position="350"/>
        <end position="367"/>
    </location>
</feature>
<evidence type="ECO:0000256" key="6">
    <source>
        <dbReference type="SAM" id="Phobius"/>
    </source>
</evidence>
<dbReference type="RefSeq" id="WP_281832915.1">
    <property type="nucleotide sequence ID" value="NZ_BSDY01000001.1"/>
</dbReference>
<dbReference type="PANTHER" id="PTHR30250:SF11">
    <property type="entry name" value="O-ANTIGEN TRANSPORTER-RELATED"/>
    <property type="match status" value="1"/>
</dbReference>
<accession>A0A9W6LME9</accession>
<dbReference type="AlphaFoldDB" id="A0A9W6LME9"/>
<sequence length="406" mass="46270">MEVKSLILKHQAKVFPVLDIALNGVNYFFHIFCSWYLSQRSYGTLNAILSILAILLVTGISFQTFTAKEVAKKGVGAKRIYKTAFVYVVIICLFFLSFSGRIATFTRGSHLALGITLSIFLLNLFLSILRGIFQGEKQFLNLNINFYIEVLSKILFLVVFLPRFNRIEVVLLSVAFGMCTAMLHGIIKLKIKRVIVRGEGSISPVAKQTILIFLSNFFIYYFTSIDMIIINYNLSSISGIYAVVLRYSQIILFVSFSLITVFIPNLSSQVGDKKVFKERARKYFFILLGVQFLMLIAYETILPLSVAYLFGAEYIKASEYLLRGAFMYIALVDSFYLVNLNIILDRRKYILPLGGTALLFSFFLLHYGRSIDYFLYGGIGFYTLLFLTLFTIFYFEGAVKDEEGIC</sequence>
<dbReference type="GO" id="GO:0005886">
    <property type="term" value="C:plasma membrane"/>
    <property type="evidence" value="ECO:0007669"/>
    <property type="project" value="UniProtKB-SubCell"/>
</dbReference>
<feature type="transmembrane region" description="Helical" evidence="6">
    <location>
        <begin position="320"/>
        <end position="338"/>
    </location>
</feature>
<proteinExistence type="predicted"/>
<keyword evidence="5 6" id="KW-0472">Membrane</keyword>
<evidence type="ECO:0000256" key="5">
    <source>
        <dbReference type="ARBA" id="ARBA00023136"/>
    </source>
</evidence>
<reference evidence="7" key="1">
    <citation type="submission" date="2022-12" db="EMBL/GenBank/DDBJ databases">
        <title>Reference genome sequencing for broad-spectrum identification of bacterial and archaeal isolates by mass spectrometry.</title>
        <authorList>
            <person name="Sekiguchi Y."/>
            <person name="Tourlousse D.M."/>
        </authorList>
    </citation>
    <scope>NUCLEOTIDE SEQUENCE</scope>
    <source>
        <strain evidence="7">10succ1</strain>
    </source>
</reference>
<evidence type="ECO:0000256" key="3">
    <source>
        <dbReference type="ARBA" id="ARBA00022692"/>
    </source>
</evidence>
<protein>
    <submittedName>
        <fullName evidence="7">Transporter</fullName>
    </submittedName>
</protein>
<comment type="caution">
    <text evidence="7">The sequence shown here is derived from an EMBL/GenBank/DDBJ whole genome shotgun (WGS) entry which is preliminary data.</text>
</comment>
<keyword evidence="2" id="KW-1003">Cell membrane</keyword>
<comment type="subcellular location">
    <subcellularLocation>
        <location evidence="1">Cell membrane</location>
        <topology evidence="1">Multi-pass membrane protein</topology>
    </subcellularLocation>
</comment>
<evidence type="ECO:0000256" key="1">
    <source>
        <dbReference type="ARBA" id="ARBA00004651"/>
    </source>
</evidence>
<keyword evidence="4 6" id="KW-1133">Transmembrane helix</keyword>
<feature type="transmembrane region" description="Helical" evidence="6">
    <location>
        <begin position="144"/>
        <end position="164"/>
    </location>
</feature>
<evidence type="ECO:0000256" key="4">
    <source>
        <dbReference type="ARBA" id="ARBA00022989"/>
    </source>
</evidence>
<evidence type="ECO:0000313" key="8">
    <source>
        <dbReference type="Proteomes" id="UP001144471"/>
    </source>
</evidence>
<evidence type="ECO:0000256" key="2">
    <source>
        <dbReference type="ARBA" id="ARBA00022475"/>
    </source>
</evidence>
<dbReference type="PANTHER" id="PTHR30250">
    <property type="entry name" value="PST FAMILY PREDICTED COLANIC ACID TRANSPORTER"/>
    <property type="match status" value="1"/>
</dbReference>
<feature type="transmembrane region" description="Helical" evidence="6">
    <location>
        <begin position="12"/>
        <end position="37"/>
    </location>
</feature>
<feature type="transmembrane region" description="Helical" evidence="6">
    <location>
        <begin position="240"/>
        <end position="263"/>
    </location>
</feature>
<feature type="transmembrane region" description="Helical" evidence="6">
    <location>
        <begin position="170"/>
        <end position="189"/>
    </location>
</feature>
<feature type="transmembrane region" description="Helical" evidence="6">
    <location>
        <begin position="111"/>
        <end position="132"/>
    </location>
</feature>
<feature type="transmembrane region" description="Helical" evidence="6">
    <location>
        <begin position="210"/>
        <end position="234"/>
    </location>
</feature>
<gene>
    <name evidence="7" type="ORF">PM10SUCC1_03600</name>
</gene>
<evidence type="ECO:0000313" key="7">
    <source>
        <dbReference type="EMBL" id="GLI54845.1"/>
    </source>
</evidence>
<feature type="transmembrane region" description="Helical" evidence="6">
    <location>
        <begin position="84"/>
        <end position="105"/>
    </location>
</feature>
<organism evidence="7 8">
    <name type="scientific">Propionigenium maris DSM 9537</name>
    <dbReference type="NCBI Taxonomy" id="1123000"/>
    <lineage>
        <taxon>Bacteria</taxon>
        <taxon>Fusobacteriati</taxon>
        <taxon>Fusobacteriota</taxon>
        <taxon>Fusobacteriia</taxon>
        <taxon>Fusobacteriales</taxon>
        <taxon>Fusobacteriaceae</taxon>
        <taxon>Propionigenium</taxon>
    </lineage>
</organism>
<dbReference type="Proteomes" id="UP001144471">
    <property type="component" value="Unassembled WGS sequence"/>
</dbReference>
<feature type="transmembrane region" description="Helical" evidence="6">
    <location>
        <begin position="373"/>
        <end position="395"/>
    </location>
</feature>
<dbReference type="EMBL" id="BSDY01000001">
    <property type="protein sequence ID" value="GLI54845.1"/>
    <property type="molecule type" value="Genomic_DNA"/>
</dbReference>
<dbReference type="InterPro" id="IPR050833">
    <property type="entry name" value="Poly_Biosynth_Transport"/>
</dbReference>